<keyword evidence="1" id="KW-0472">Membrane</keyword>
<keyword evidence="1" id="KW-0812">Transmembrane</keyword>
<name>A0ABY4PM22_9ACTN</name>
<evidence type="ECO:0000313" key="3">
    <source>
        <dbReference type="Proteomes" id="UP000829992"/>
    </source>
</evidence>
<dbReference type="Proteomes" id="UP000829992">
    <property type="component" value="Chromosome"/>
</dbReference>
<dbReference type="RefSeq" id="WP_249585921.1">
    <property type="nucleotide sequence ID" value="NZ_BAAAQL010000002.1"/>
</dbReference>
<gene>
    <name evidence="2" type="ORF">M4V62_04585</name>
</gene>
<feature type="transmembrane region" description="Helical" evidence="1">
    <location>
        <begin position="20"/>
        <end position="46"/>
    </location>
</feature>
<sequence length="71" mass="7754">MKEDALELIATYTAIANALAWVMGIAVVIVLGFAAWVVISLGRLAFDRIGASYTRANQTIADIQQRKEEQS</sequence>
<keyword evidence="1" id="KW-1133">Transmembrane helix</keyword>
<accession>A0ABY4PM22</accession>
<organism evidence="2 3">
    <name type="scientific">Streptomyces durmitorensis</name>
    <dbReference type="NCBI Taxonomy" id="319947"/>
    <lineage>
        <taxon>Bacteria</taxon>
        <taxon>Bacillati</taxon>
        <taxon>Actinomycetota</taxon>
        <taxon>Actinomycetes</taxon>
        <taxon>Kitasatosporales</taxon>
        <taxon>Streptomycetaceae</taxon>
        <taxon>Streptomyces</taxon>
    </lineage>
</organism>
<reference evidence="2 3" key="1">
    <citation type="submission" date="2022-05" db="EMBL/GenBank/DDBJ databases">
        <authorList>
            <person name="Zhou X."/>
            <person name="Li K."/>
            <person name="Man Y."/>
        </authorList>
    </citation>
    <scope>NUCLEOTIDE SEQUENCE [LARGE SCALE GENOMIC DNA]</scope>
    <source>
        <strain evidence="2 3">MS405</strain>
    </source>
</reference>
<evidence type="ECO:0000313" key="2">
    <source>
        <dbReference type="EMBL" id="UQT54425.1"/>
    </source>
</evidence>
<proteinExistence type="predicted"/>
<dbReference type="EMBL" id="CP097289">
    <property type="protein sequence ID" value="UQT54425.1"/>
    <property type="molecule type" value="Genomic_DNA"/>
</dbReference>
<protein>
    <submittedName>
        <fullName evidence="2">Uncharacterized protein</fullName>
    </submittedName>
</protein>
<evidence type="ECO:0000256" key="1">
    <source>
        <dbReference type="SAM" id="Phobius"/>
    </source>
</evidence>
<keyword evidence="3" id="KW-1185">Reference proteome</keyword>